<dbReference type="InterPro" id="IPR048505">
    <property type="entry name" value="Dicers-like_N_sf"/>
</dbReference>
<name>A0AAN7ZSE3_9SACH</name>
<feature type="domain" description="DRBM" evidence="4">
    <location>
        <begin position="784"/>
        <end position="846"/>
    </location>
</feature>
<evidence type="ECO:0000256" key="3">
    <source>
        <dbReference type="SAM" id="MobiDB-lite"/>
    </source>
</evidence>
<evidence type="ECO:0000256" key="1">
    <source>
        <dbReference type="ARBA" id="ARBA00022884"/>
    </source>
</evidence>
<feature type="compositionally biased region" description="Basic and acidic residues" evidence="3">
    <location>
        <begin position="356"/>
        <end position="371"/>
    </location>
</feature>
<feature type="domain" description="DRBM" evidence="4">
    <location>
        <begin position="660"/>
        <end position="727"/>
    </location>
</feature>
<proteinExistence type="predicted"/>
<dbReference type="InterPro" id="IPR036389">
    <property type="entry name" value="RNase_III_sf"/>
</dbReference>
<feature type="domain" description="RNase III" evidence="5">
    <location>
        <begin position="85"/>
        <end position="217"/>
    </location>
</feature>
<accession>A0AAN7ZSE3</accession>
<gene>
    <name evidence="6" type="ORF">RI543_003546</name>
</gene>
<dbReference type="GO" id="GO:0004525">
    <property type="term" value="F:ribonuclease III activity"/>
    <property type="evidence" value="ECO:0007669"/>
    <property type="project" value="InterPro"/>
</dbReference>
<evidence type="ECO:0000313" key="7">
    <source>
        <dbReference type="Proteomes" id="UP001306508"/>
    </source>
</evidence>
<dbReference type="Proteomes" id="UP001306508">
    <property type="component" value="Unassembled WGS sequence"/>
</dbReference>
<dbReference type="GO" id="GO:0003723">
    <property type="term" value="F:RNA binding"/>
    <property type="evidence" value="ECO:0007669"/>
    <property type="project" value="UniProtKB-UniRule"/>
</dbReference>
<dbReference type="PROSITE" id="PS50142">
    <property type="entry name" value="RNASE_3_2"/>
    <property type="match status" value="1"/>
</dbReference>
<evidence type="ECO:0000256" key="2">
    <source>
        <dbReference type="PROSITE-ProRule" id="PRU00266"/>
    </source>
</evidence>
<organism evidence="6 7">
    <name type="scientific">Arxiozyma heterogenica</name>
    <dbReference type="NCBI Taxonomy" id="278026"/>
    <lineage>
        <taxon>Eukaryota</taxon>
        <taxon>Fungi</taxon>
        <taxon>Dikarya</taxon>
        <taxon>Ascomycota</taxon>
        <taxon>Saccharomycotina</taxon>
        <taxon>Saccharomycetes</taxon>
        <taxon>Saccharomycetales</taxon>
        <taxon>Saccharomycetaceae</taxon>
        <taxon>Arxiozyma</taxon>
    </lineage>
</organism>
<dbReference type="EMBL" id="JAWIZZ010000047">
    <property type="protein sequence ID" value="KAK5779654.1"/>
    <property type="molecule type" value="Genomic_DNA"/>
</dbReference>
<dbReference type="InterPro" id="IPR048504">
    <property type="entry name" value="Dicers-like_N"/>
</dbReference>
<reference evidence="7" key="1">
    <citation type="submission" date="2023-07" db="EMBL/GenBank/DDBJ databases">
        <title>A draft genome of Kazachstania heterogenica Y-27499.</title>
        <authorList>
            <person name="Donic C."/>
            <person name="Kralova J.S."/>
            <person name="Fidel L."/>
            <person name="Ben-Dor S."/>
            <person name="Jung S."/>
        </authorList>
    </citation>
    <scope>NUCLEOTIDE SEQUENCE [LARGE SCALE GENOMIC DNA]</scope>
    <source>
        <strain evidence="7">Y27499</strain>
    </source>
</reference>
<dbReference type="SUPFAM" id="SSF54768">
    <property type="entry name" value="dsRNA-binding domain-like"/>
    <property type="match status" value="3"/>
</dbReference>
<feature type="compositionally biased region" description="Polar residues" evidence="3">
    <location>
        <begin position="346"/>
        <end position="355"/>
    </location>
</feature>
<dbReference type="PROSITE" id="PS50137">
    <property type="entry name" value="DS_RBD"/>
    <property type="match status" value="2"/>
</dbReference>
<dbReference type="Gene3D" id="3.30.160.20">
    <property type="match status" value="3"/>
</dbReference>
<feature type="region of interest" description="Disordered" evidence="3">
    <location>
        <begin position="336"/>
        <end position="392"/>
    </location>
</feature>
<dbReference type="GO" id="GO:0006396">
    <property type="term" value="P:RNA processing"/>
    <property type="evidence" value="ECO:0007669"/>
    <property type="project" value="InterPro"/>
</dbReference>
<keyword evidence="1 2" id="KW-0694">RNA-binding</keyword>
<dbReference type="AlphaFoldDB" id="A0AAN7ZSE3"/>
<evidence type="ECO:0000259" key="4">
    <source>
        <dbReference type="PROSITE" id="PS50137"/>
    </source>
</evidence>
<dbReference type="SUPFAM" id="SSF69065">
    <property type="entry name" value="RNase III domain-like"/>
    <property type="match status" value="1"/>
</dbReference>
<dbReference type="Pfam" id="PF20860">
    <property type="entry name" value="Dicers_N"/>
    <property type="match status" value="1"/>
</dbReference>
<dbReference type="InterPro" id="IPR000999">
    <property type="entry name" value="RNase_III_dom"/>
</dbReference>
<dbReference type="SMART" id="SM00358">
    <property type="entry name" value="DSRM"/>
    <property type="match status" value="2"/>
</dbReference>
<dbReference type="Gene3D" id="1.10.1520.10">
    <property type="entry name" value="Ribonuclease III domain"/>
    <property type="match status" value="1"/>
</dbReference>
<dbReference type="Gene3D" id="1.20.1270.260">
    <property type="match status" value="1"/>
</dbReference>
<dbReference type="InterPro" id="IPR014720">
    <property type="entry name" value="dsRBD_dom"/>
</dbReference>
<dbReference type="SMART" id="SM00535">
    <property type="entry name" value="RIBOc"/>
    <property type="match status" value="1"/>
</dbReference>
<feature type="compositionally biased region" description="Polar residues" evidence="3">
    <location>
        <begin position="372"/>
        <end position="392"/>
    </location>
</feature>
<sequence>MMLSEKDRNILQKFSRVQNACAQLKNAITVIYENALSNEELASMNSGSDTERSVATAAASMISTYLANARTSVDIIKICDYYKYENDISNKIPYFKQPIISDSTLENLIFMDKHLTKSHGTKTNDTLKFVGETELQALISYSLSKKFPAADEETLEKLKEYLLSDRILKNWASNMTILERVPSLAAKVKPNITNQEIEDLQVDIFKAYIGALILDRGNLGLDDVYRWIERLVSVKIQLLKFSNLRGLYANDLKTQLEQFMVGNKSGQSLEFINSNEGGVHRVKVTLGQTVLGQAEALTEELANKKAASNILSNTSLLSKYSVHNESIPIHPITKEESVKKKPVDNNIKNETTTKVSQKDNESQTLKNETDTKNTQPTQVSFATEKNSLNTTNPQPMLTADALNEQIMNQLTSKMASMVSQFTSQFLQNNNICLPTEQPVNNIHFSDINATSEQADVDLKDQNKTTIQKNDTTTENKKTQTVEKSTQYNSITTTNEKVGDTPSPKKFPITSSLNNLNPNVPKIEKARYILTNSLEKKNVVSTTASTTETVNDNKTTKILMKNGIPPLPKVDLSLKDLAKISPKQLGYSETENKRQISSTTDEQQHPSHNKVQQSQEAKTTISEDVESSNITTLSEESVRKIKKIKSTDPIKLPLKTSCDKGAKAKVYEIFGRFKMYPDYTTIQLGVNDFYSICSIRGEEDSFMGEGRGSSKKIAEQLAASEALENERLKELVEARNKQVEKLLGVKIEDLEQSSSDIVDEVDTYKYFQPQEDLRELPVFNTCDKSSMSRLYAIMGQYRLFPEYESVQEASNIFHSICKVKSTAVILSEGRGTTKKISQQIAAENALEGDVLAELLSEIALEEYN</sequence>
<evidence type="ECO:0000259" key="5">
    <source>
        <dbReference type="PROSITE" id="PS50142"/>
    </source>
</evidence>
<protein>
    <recommendedName>
        <fullName evidence="8">DRBM domain-containing protein</fullName>
    </recommendedName>
</protein>
<comment type="caution">
    <text evidence="6">The sequence shown here is derived from an EMBL/GenBank/DDBJ whole genome shotgun (WGS) entry which is preliminary data.</text>
</comment>
<dbReference type="CDD" id="cd00593">
    <property type="entry name" value="RIBOc"/>
    <property type="match status" value="1"/>
</dbReference>
<feature type="compositionally biased region" description="Polar residues" evidence="3">
    <location>
        <begin position="608"/>
        <end position="628"/>
    </location>
</feature>
<dbReference type="Pfam" id="PF00035">
    <property type="entry name" value="dsrm"/>
    <property type="match status" value="2"/>
</dbReference>
<evidence type="ECO:0000313" key="6">
    <source>
        <dbReference type="EMBL" id="KAK5779654.1"/>
    </source>
</evidence>
<keyword evidence="7" id="KW-1185">Reference proteome</keyword>
<evidence type="ECO:0008006" key="8">
    <source>
        <dbReference type="Google" id="ProtNLM"/>
    </source>
</evidence>
<feature type="region of interest" description="Disordered" evidence="3">
    <location>
        <begin position="584"/>
        <end position="628"/>
    </location>
</feature>